<dbReference type="PANTHER" id="PTHR38481">
    <property type="entry name" value="HYALURONATE LYASE"/>
    <property type="match status" value="1"/>
</dbReference>
<dbReference type="InterPro" id="IPR011071">
    <property type="entry name" value="Lyase_8-like_C"/>
</dbReference>
<accession>A0A427Y8M6</accession>
<evidence type="ECO:0000256" key="1">
    <source>
        <dbReference type="ARBA" id="ARBA00023239"/>
    </source>
</evidence>
<dbReference type="GO" id="GO:0005975">
    <property type="term" value="P:carbohydrate metabolic process"/>
    <property type="evidence" value="ECO:0007669"/>
    <property type="project" value="InterPro"/>
</dbReference>
<dbReference type="Gene3D" id="2.70.98.10">
    <property type="match status" value="1"/>
</dbReference>
<dbReference type="InterPro" id="IPR014718">
    <property type="entry name" value="GH-type_carb-bd"/>
</dbReference>
<dbReference type="Pfam" id="PF02278">
    <property type="entry name" value="Lyase_8"/>
    <property type="match status" value="1"/>
</dbReference>
<dbReference type="AlphaFoldDB" id="A0A427Y8M6"/>
<dbReference type="InterPro" id="IPR011013">
    <property type="entry name" value="Gal_mutarotase_sf_dom"/>
</dbReference>
<protein>
    <recommendedName>
        <fullName evidence="2">Polysaccharide lyase family 8 central domain-containing protein</fullName>
    </recommendedName>
</protein>
<proteinExistence type="predicted"/>
<dbReference type="Proteomes" id="UP000279259">
    <property type="component" value="Unassembled WGS sequence"/>
</dbReference>
<evidence type="ECO:0000259" key="2">
    <source>
        <dbReference type="Pfam" id="PF02278"/>
    </source>
</evidence>
<evidence type="ECO:0000313" key="4">
    <source>
        <dbReference type="Proteomes" id="UP000279259"/>
    </source>
</evidence>
<dbReference type="GO" id="GO:0030246">
    <property type="term" value="F:carbohydrate binding"/>
    <property type="evidence" value="ECO:0007669"/>
    <property type="project" value="InterPro"/>
</dbReference>
<comment type="caution">
    <text evidence="3">The sequence shown here is derived from an EMBL/GenBank/DDBJ whole genome shotgun (WGS) entry which is preliminary data.</text>
</comment>
<keyword evidence="1" id="KW-0456">Lyase</keyword>
<dbReference type="Gene3D" id="2.60.220.10">
    <property type="entry name" value="Polysaccharide lyase family 8-like, C-terminal"/>
    <property type="match status" value="1"/>
</dbReference>
<dbReference type="GO" id="GO:0016829">
    <property type="term" value="F:lyase activity"/>
    <property type="evidence" value="ECO:0007669"/>
    <property type="project" value="UniProtKB-KW"/>
</dbReference>
<feature type="domain" description="Polysaccharide lyase family 8 central" evidence="2">
    <location>
        <begin position="1"/>
        <end position="226"/>
    </location>
</feature>
<organism evidence="3 4">
    <name type="scientific">Saitozyma podzolica</name>
    <dbReference type="NCBI Taxonomy" id="1890683"/>
    <lineage>
        <taxon>Eukaryota</taxon>
        <taxon>Fungi</taxon>
        <taxon>Dikarya</taxon>
        <taxon>Basidiomycota</taxon>
        <taxon>Agaricomycotina</taxon>
        <taxon>Tremellomycetes</taxon>
        <taxon>Tremellales</taxon>
        <taxon>Trimorphomycetaceae</taxon>
        <taxon>Saitozyma</taxon>
    </lineage>
</organism>
<name>A0A427Y8M6_9TREE</name>
<dbReference type="SUPFAM" id="SSF74650">
    <property type="entry name" value="Galactose mutarotase-like"/>
    <property type="match status" value="1"/>
</dbReference>
<sequence>MLSNRSHNTEYTNSANPFGYHLGQGTLFSYVNGYEYRDIEAAWDWNLIPGTTSVLGSPKLNSSYAGVTGKKSFVGVVSDGWVGTSVEDYVDPHDGNIAYRKAWFFLDDSVVVSTTNLQVNESVPGVKGRPAVTVLDNRLASDDGVWVDAEQVDASNGLAINGSTLYYGGNGYLSYDTPFSLTLSEQNRTGNWSAISTSTKGNTTVPIFSAYTGITSDSHTYAFFPASTQERLAQELHSPTTKTLEWNGTIGVAGAERLALVFWPGSGVTATTELRDIGWGEGQFVVTSQQPAAYLFATRADEDGTKTIVVTLADPSQSLERLEFSLEVKQGTLQCSKDGGDCTAGKQGVSFSVEMPAGGMAGSSVFREVVLA</sequence>
<dbReference type="EMBL" id="RSCD01000017">
    <property type="protein sequence ID" value="RSH87480.1"/>
    <property type="molecule type" value="Genomic_DNA"/>
</dbReference>
<dbReference type="OrthoDB" id="5980780at2759"/>
<dbReference type="InterPro" id="IPR003159">
    <property type="entry name" value="Lyase_8_central_dom"/>
</dbReference>
<keyword evidence="4" id="KW-1185">Reference proteome</keyword>
<dbReference type="InterPro" id="IPR038970">
    <property type="entry name" value="Lyase_8"/>
</dbReference>
<dbReference type="SUPFAM" id="SSF49863">
    <property type="entry name" value="Hyaluronate lyase-like, C-terminal domain"/>
    <property type="match status" value="1"/>
</dbReference>
<dbReference type="GO" id="GO:0005576">
    <property type="term" value="C:extracellular region"/>
    <property type="evidence" value="ECO:0007669"/>
    <property type="project" value="InterPro"/>
</dbReference>
<gene>
    <name evidence="3" type="ORF">EHS25_003390</name>
</gene>
<dbReference type="PANTHER" id="PTHR38481:SF1">
    <property type="entry name" value="HYALURONATE LYASE"/>
    <property type="match status" value="1"/>
</dbReference>
<reference evidence="3 4" key="1">
    <citation type="submission" date="2018-11" db="EMBL/GenBank/DDBJ databases">
        <title>Genome sequence of Saitozyma podzolica DSM 27192.</title>
        <authorList>
            <person name="Aliyu H."/>
            <person name="Gorte O."/>
            <person name="Ochsenreither K."/>
        </authorList>
    </citation>
    <scope>NUCLEOTIDE SEQUENCE [LARGE SCALE GENOMIC DNA]</scope>
    <source>
        <strain evidence="3 4">DSM 27192</strain>
    </source>
</reference>
<evidence type="ECO:0000313" key="3">
    <source>
        <dbReference type="EMBL" id="RSH87480.1"/>
    </source>
</evidence>